<dbReference type="EMBL" id="GBXM01001340">
    <property type="protein sequence ID" value="JAI07238.1"/>
    <property type="molecule type" value="Transcribed_RNA"/>
</dbReference>
<reference evidence="1" key="2">
    <citation type="journal article" date="2015" name="Fish Shellfish Immunol.">
        <title>Early steps in the European eel (Anguilla anguilla)-Vibrio vulnificus interaction in the gills: Role of the RtxA13 toxin.</title>
        <authorList>
            <person name="Callol A."/>
            <person name="Pajuelo D."/>
            <person name="Ebbesson L."/>
            <person name="Teles M."/>
            <person name="MacKenzie S."/>
            <person name="Amaro C."/>
        </authorList>
    </citation>
    <scope>NUCLEOTIDE SEQUENCE</scope>
</reference>
<proteinExistence type="predicted"/>
<organism evidence="1">
    <name type="scientific">Anguilla anguilla</name>
    <name type="common">European freshwater eel</name>
    <name type="synonym">Muraena anguilla</name>
    <dbReference type="NCBI Taxonomy" id="7936"/>
    <lineage>
        <taxon>Eukaryota</taxon>
        <taxon>Metazoa</taxon>
        <taxon>Chordata</taxon>
        <taxon>Craniata</taxon>
        <taxon>Vertebrata</taxon>
        <taxon>Euteleostomi</taxon>
        <taxon>Actinopterygii</taxon>
        <taxon>Neopterygii</taxon>
        <taxon>Teleostei</taxon>
        <taxon>Anguilliformes</taxon>
        <taxon>Anguillidae</taxon>
        <taxon>Anguilla</taxon>
    </lineage>
</organism>
<reference evidence="1" key="1">
    <citation type="submission" date="2014-11" db="EMBL/GenBank/DDBJ databases">
        <authorList>
            <person name="Amaro Gonzalez C."/>
        </authorList>
    </citation>
    <scope>NUCLEOTIDE SEQUENCE</scope>
</reference>
<name>A0A0E9XX08_ANGAN</name>
<evidence type="ECO:0000313" key="1">
    <source>
        <dbReference type="EMBL" id="JAI07238.1"/>
    </source>
</evidence>
<accession>A0A0E9XX08</accession>
<dbReference type="AlphaFoldDB" id="A0A0E9XX08"/>
<sequence length="49" mass="5922">MIYSQDSLLTVFKSFRQEEFRETFPLKTGMIYTFSISIFEVDLTFRRSD</sequence>
<protein>
    <submittedName>
        <fullName evidence="1">Uncharacterized protein</fullName>
    </submittedName>
</protein>